<reference evidence="1 2" key="1">
    <citation type="submission" date="2020-08" db="EMBL/GenBank/DDBJ databases">
        <title>Genomic Encyclopedia of Type Strains, Phase IV (KMG-IV): sequencing the most valuable type-strain genomes for metagenomic binning, comparative biology and taxonomic classification.</title>
        <authorList>
            <person name="Goeker M."/>
        </authorList>
    </citation>
    <scope>NUCLEOTIDE SEQUENCE [LARGE SCALE GENOMIC DNA]</scope>
    <source>
        <strain evidence="1 2">DSM 102234</strain>
    </source>
</reference>
<dbReference type="RefSeq" id="WP_246423307.1">
    <property type="nucleotide sequence ID" value="NZ_JACIEI010000003.1"/>
</dbReference>
<comment type="caution">
    <text evidence="1">The sequence shown here is derived from an EMBL/GenBank/DDBJ whole genome shotgun (WGS) entry which is preliminary data.</text>
</comment>
<dbReference type="InterPro" id="IPR011990">
    <property type="entry name" value="TPR-like_helical_dom_sf"/>
</dbReference>
<dbReference type="EMBL" id="JACIEI010000003">
    <property type="protein sequence ID" value="MBB3993664.1"/>
    <property type="molecule type" value="Genomic_DNA"/>
</dbReference>
<proteinExistence type="predicted"/>
<gene>
    <name evidence="1" type="ORF">GGR95_001295</name>
</gene>
<dbReference type="SUPFAM" id="SSF48452">
    <property type="entry name" value="TPR-like"/>
    <property type="match status" value="1"/>
</dbReference>
<evidence type="ECO:0000313" key="2">
    <source>
        <dbReference type="Proteomes" id="UP000530268"/>
    </source>
</evidence>
<keyword evidence="2" id="KW-1185">Reference proteome</keyword>
<name>A0A7W6H1E0_9RHOB</name>
<dbReference type="Gene3D" id="1.25.40.10">
    <property type="entry name" value="Tetratricopeptide repeat domain"/>
    <property type="match status" value="1"/>
</dbReference>
<protein>
    <submittedName>
        <fullName evidence="1">Tetratricopeptide (TPR) repeat protein</fullName>
    </submittedName>
</protein>
<dbReference type="Proteomes" id="UP000530268">
    <property type="component" value="Unassembled WGS sequence"/>
</dbReference>
<organism evidence="1 2">
    <name type="scientific">Sulfitobacter undariae</name>
    <dbReference type="NCBI Taxonomy" id="1563671"/>
    <lineage>
        <taxon>Bacteria</taxon>
        <taxon>Pseudomonadati</taxon>
        <taxon>Pseudomonadota</taxon>
        <taxon>Alphaproteobacteria</taxon>
        <taxon>Rhodobacterales</taxon>
        <taxon>Roseobacteraceae</taxon>
        <taxon>Sulfitobacter</taxon>
    </lineage>
</organism>
<accession>A0A7W6H1E0</accession>
<sequence length="476" mass="52151">MASILAQASNLTDLPSLEIDVSSISSHLFDLNALKREELQNLAARFAIDDCFTLPDAELRRLLTQKAEEYRALKSEVDAIPDTMKRLSNLKAAAQDAIDRVDLEEVENLMAMVHEVELEEAAKSAEIRADTALLRGKVEDAYRYVCAAADSFAAVDPIAPALKRLDYFNTLYSHGLRYGSTGLVHAAQMIRDALDKLDKSAYPLPWSTGQNMLAVTLAAQARRVEGAEGTALLAQSVTAYHDVLEVLTRKDHAMSWAATQNNLANALQDQANRSEGAEGAALLAQSVTAYRNALEVYTRKDHPKDWAMTQNNLGVSLRKQSTRIEGKEGAALLTQSVTAYRSALEVRTRKDNPEDWAATQINLGSALHTQALRSKGTEGAELLTQAVTAYRNALEVLTRTDHPVQWAMTQENLAIVQTGIAIHDTCLDPRPPLIAALEAVDLALTVFDPVHMSFNHAKAIRVRNIIQAKLDALPPV</sequence>
<evidence type="ECO:0000313" key="1">
    <source>
        <dbReference type="EMBL" id="MBB3993664.1"/>
    </source>
</evidence>
<dbReference type="AlphaFoldDB" id="A0A7W6H1E0"/>